<evidence type="ECO:0008006" key="3">
    <source>
        <dbReference type="Google" id="ProtNLM"/>
    </source>
</evidence>
<accession>A0A0P0RRI1</accession>
<evidence type="ECO:0000313" key="1">
    <source>
        <dbReference type="EMBL" id="ALL71683.1"/>
    </source>
</evidence>
<dbReference type="GeneID" id="69975008"/>
<dbReference type="EMBL" id="CP012748">
    <property type="protein sequence ID" value="ALL71683.1"/>
    <property type="molecule type" value="Genomic_DNA"/>
</dbReference>
<geneLocation type="plasmid" evidence="2"/>
<proteinExistence type="predicted"/>
<dbReference type="KEGG" id="bcai:K788_0007328"/>
<gene>
    <name evidence="1" type="ORF">K788_0007328</name>
</gene>
<organism evidence="1 2">
    <name type="scientific">Paraburkholderia caribensis MBA4</name>
    <dbReference type="NCBI Taxonomy" id="1323664"/>
    <lineage>
        <taxon>Bacteria</taxon>
        <taxon>Pseudomonadati</taxon>
        <taxon>Pseudomonadota</taxon>
        <taxon>Betaproteobacteria</taxon>
        <taxon>Burkholderiales</taxon>
        <taxon>Burkholderiaceae</taxon>
        <taxon>Paraburkholderia</taxon>
    </lineage>
</organism>
<dbReference type="AlphaFoldDB" id="A0A0P0RRI1"/>
<keyword evidence="1" id="KW-0614">Plasmid</keyword>
<reference evidence="1 2" key="1">
    <citation type="journal article" date="2014" name="Genome Announc.">
        <title>Draft Genome Sequence of the Haloacid-Degrading Burkholderia caribensis Strain MBA4.</title>
        <authorList>
            <person name="Pan Y."/>
            <person name="Kong K.F."/>
            <person name="Tsang J.S."/>
        </authorList>
    </citation>
    <scope>NUCLEOTIDE SEQUENCE [LARGE SCALE GENOMIC DNA]</scope>
    <source>
        <strain evidence="1 2">MBA4</strain>
        <plasmid evidence="2">Plasmid</plasmid>
    </source>
</reference>
<name>A0A0P0RRI1_9BURK</name>
<sequence length="318" mass="35973">MNSAINQKIAATPADGCTSPSVPIIGSVRKVVLERNERDEQEVIEYFEWQSNKTDDHEPIRVLHLEKMKTEVVFGRKHVAWDVHATDGRWWVITNPTNLYSQIEFPSLDYLLSFHVGLIARLAARDSRKAETPHQNRFAAAWRRWEQAATAMDHASEAEDFQAIGMKCRECFLAFVRTAPEYVELSDGSPIPKRGDFKAWAELIADWAAPGEQSGDIRSHLKKVSASAWQLANWLTHTSNALAVDAQMTLDATHHVLEVFSTAVIRKESARPERCPQCASYQLQSFYSPELEIDPPYVTVCHACNWESLQMPDGDAHD</sequence>
<dbReference type="Proteomes" id="UP000019146">
    <property type="component" value="Plasmid unnamed"/>
</dbReference>
<evidence type="ECO:0000313" key="2">
    <source>
        <dbReference type="Proteomes" id="UP000019146"/>
    </source>
</evidence>
<dbReference type="RefSeq" id="WP_035991874.1">
    <property type="nucleotide sequence ID" value="NZ_CP012748.1"/>
</dbReference>
<protein>
    <recommendedName>
        <fullName evidence="3">Gamma-glutamylcyclotransferase</fullName>
    </recommendedName>
</protein>